<dbReference type="EMBL" id="QBLH01002112">
    <property type="protein sequence ID" value="TGZ49615.1"/>
    <property type="molecule type" value="Genomic_DNA"/>
</dbReference>
<dbReference type="Proteomes" id="UP000310200">
    <property type="component" value="Unassembled WGS sequence"/>
</dbReference>
<evidence type="ECO:0000313" key="1">
    <source>
        <dbReference type="EMBL" id="TGZ49615.1"/>
    </source>
</evidence>
<proteinExistence type="predicted"/>
<dbReference type="AlphaFoldDB" id="A0A4S2KJ62"/>
<keyword evidence="2" id="KW-1185">Reference proteome</keyword>
<name>A0A4S2KJ62_9HYME</name>
<gene>
    <name evidence="1" type="ORF">DBV15_02002</name>
</gene>
<protein>
    <submittedName>
        <fullName evidence="1">Uncharacterized protein</fullName>
    </submittedName>
</protein>
<organism evidence="1 2">
    <name type="scientific">Temnothorax longispinosus</name>
    <dbReference type="NCBI Taxonomy" id="300112"/>
    <lineage>
        <taxon>Eukaryota</taxon>
        <taxon>Metazoa</taxon>
        <taxon>Ecdysozoa</taxon>
        <taxon>Arthropoda</taxon>
        <taxon>Hexapoda</taxon>
        <taxon>Insecta</taxon>
        <taxon>Pterygota</taxon>
        <taxon>Neoptera</taxon>
        <taxon>Endopterygota</taxon>
        <taxon>Hymenoptera</taxon>
        <taxon>Apocrita</taxon>
        <taxon>Aculeata</taxon>
        <taxon>Formicoidea</taxon>
        <taxon>Formicidae</taxon>
        <taxon>Myrmicinae</taxon>
        <taxon>Temnothorax</taxon>
    </lineage>
</organism>
<sequence length="59" mass="6862">MFGWTVGRVFEPRYAPICRTDRYCLLATKHRASMRGASSAPLIRVSVYEFLRPLLIQFL</sequence>
<evidence type="ECO:0000313" key="2">
    <source>
        <dbReference type="Proteomes" id="UP000310200"/>
    </source>
</evidence>
<reference evidence="1 2" key="1">
    <citation type="journal article" date="2019" name="Philos. Trans. R. Soc. Lond., B, Biol. Sci.">
        <title>Ant behaviour and brain gene expression of defending hosts depend on the ecological success of the intruding social parasite.</title>
        <authorList>
            <person name="Kaur R."/>
            <person name="Stoldt M."/>
            <person name="Jongepier E."/>
            <person name="Feldmeyer B."/>
            <person name="Menzel F."/>
            <person name="Bornberg-Bauer E."/>
            <person name="Foitzik S."/>
        </authorList>
    </citation>
    <scope>NUCLEOTIDE SEQUENCE [LARGE SCALE GENOMIC DNA]</scope>
    <source>
        <tissue evidence="1">Whole body</tissue>
    </source>
</reference>
<comment type="caution">
    <text evidence="1">The sequence shown here is derived from an EMBL/GenBank/DDBJ whole genome shotgun (WGS) entry which is preliminary data.</text>
</comment>
<accession>A0A4S2KJ62</accession>